<dbReference type="GO" id="GO:0006865">
    <property type="term" value="P:amino acid transport"/>
    <property type="evidence" value="ECO:0007669"/>
    <property type="project" value="UniProtKB-KW"/>
</dbReference>
<protein>
    <submittedName>
        <fullName evidence="10">Amino acid ABC transporter permease</fullName>
    </submittedName>
</protein>
<evidence type="ECO:0000256" key="2">
    <source>
        <dbReference type="ARBA" id="ARBA00022448"/>
    </source>
</evidence>
<evidence type="ECO:0000256" key="6">
    <source>
        <dbReference type="ARBA" id="ARBA00022989"/>
    </source>
</evidence>
<keyword evidence="6 8" id="KW-1133">Transmembrane helix</keyword>
<dbReference type="InterPro" id="IPR035906">
    <property type="entry name" value="MetI-like_sf"/>
</dbReference>
<dbReference type="InterPro" id="IPR043429">
    <property type="entry name" value="ArtM/GltK/GlnP/TcyL/YhdX-like"/>
</dbReference>
<evidence type="ECO:0000256" key="4">
    <source>
        <dbReference type="ARBA" id="ARBA00022692"/>
    </source>
</evidence>
<comment type="subcellular location">
    <subcellularLocation>
        <location evidence="1 8">Cell membrane</location>
        <topology evidence="1 8">Multi-pass membrane protein</topology>
    </subcellularLocation>
</comment>
<dbReference type="EMBL" id="JAQIFT010000043">
    <property type="protein sequence ID" value="MDA3731974.1"/>
    <property type="molecule type" value="Genomic_DNA"/>
</dbReference>
<evidence type="ECO:0000256" key="1">
    <source>
        <dbReference type="ARBA" id="ARBA00004651"/>
    </source>
</evidence>
<dbReference type="RefSeq" id="WP_271012274.1">
    <property type="nucleotide sequence ID" value="NZ_JAQIFT010000043.1"/>
</dbReference>
<dbReference type="Proteomes" id="UP001169242">
    <property type="component" value="Unassembled WGS sequence"/>
</dbReference>
<keyword evidence="3" id="KW-1003">Cell membrane</keyword>
<evidence type="ECO:0000259" key="9">
    <source>
        <dbReference type="PROSITE" id="PS50928"/>
    </source>
</evidence>
<dbReference type="SUPFAM" id="SSF161098">
    <property type="entry name" value="MetI-like"/>
    <property type="match status" value="1"/>
</dbReference>
<evidence type="ECO:0000256" key="5">
    <source>
        <dbReference type="ARBA" id="ARBA00022970"/>
    </source>
</evidence>
<dbReference type="GO" id="GO:0022857">
    <property type="term" value="F:transmembrane transporter activity"/>
    <property type="evidence" value="ECO:0007669"/>
    <property type="project" value="InterPro"/>
</dbReference>
<evidence type="ECO:0000313" key="10">
    <source>
        <dbReference type="EMBL" id="MDA3731974.1"/>
    </source>
</evidence>
<dbReference type="InterPro" id="IPR010065">
    <property type="entry name" value="AA_ABC_transptr_permease_3TM"/>
</dbReference>
<gene>
    <name evidence="10" type="ORF">PBV87_10830</name>
</gene>
<dbReference type="AlphaFoldDB" id="A0AA42J104"/>
<dbReference type="GO" id="GO:0043190">
    <property type="term" value="C:ATP-binding cassette (ABC) transporter complex"/>
    <property type="evidence" value="ECO:0007669"/>
    <property type="project" value="InterPro"/>
</dbReference>
<keyword evidence="11" id="KW-1185">Reference proteome</keyword>
<evidence type="ECO:0000256" key="3">
    <source>
        <dbReference type="ARBA" id="ARBA00022475"/>
    </source>
</evidence>
<comment type="caution">
    <text evidence="10">The sequence shown here is derived from an EMBL/GenBank/DDBJ whole genome shotgun (WGS) entry which is preliminary data.</text>
</comment>
<dbReference type="CDD" id="cd06261">
    <property type="entry name" value="TM_PBP2"/>
    <property type="match status" value="1"/>
</dbReference>
<keyword evidence="5" id="KW-0029">Amino-acid transport</keyword>
<name>A0AA42J104_9FIRM</name>
<dbReference type="NCBIfam" id="TIGR01726">
    <property type="entry name" value="HEQRo_perm_3TM"/>
    <property type="match status" value="1"/>
</dbReference>
<dbReference type="Pfam" id="PF00528">
    <property type="entry name" value="BPD_transp_1"/>
    <property type="match status" value="1"/>
</dbReference>
<comment type="similarity">
    <text evidence="8">Belongs to the binding-protein-dependent transport system permease family.</text>
</comment>
<organism evidence="10 11">
    <name type="scientific">Holtiella tumoricola</name>
    <dbReference type="NCBI Taxonomy" id="3018743"/>
    <lineage>
        <taxon>Bacteria</taxon>
        <taxon>Bacillati</taxon>
        <taxon>Bacillota</taxon>
        <taxon>Clostridia</taxon>
        <taxon>Lachnospirales</taxon>
        <taxon>Cellulosilyticaceae</taxon>
        <taxon>Holtiella</taxon>
    </lineage>
</organism>
<keyword evidence="7 8" id="KW-0472">Membrane</keyword>
<feature type="transmembrane region" description="Helical" evidence="8">
    <location>
        <begin position="158"/>
        <end position="179"/>
    </location>
</feature>
<evidence type="ECO:0000256" key="8">
    <source>
        <dbReference type="RuleBase" id="RU363032"/>
    </source>
</evidence>
<accession>A0AA42J104</accession>
<dbReference type="PANTHER" id="PTHR30614">
    <property type="entry name" value="MEMBRANE COMPONENT OF AMINO ACID ABC TRANSPORTER"/>
    <property type="match status" value="1"/>
</dbReference>
<keyword evidence="2 8" id="KW-0813">Transport</keyword>
<dbReference type="PANTHER" id="PTHR30614:SF0">
    <property type="entry name" value="L-CYSTINE TRANSPORT SYSTEM PERMEASE PROTEIN TCYL"/>
    <property type="match status" value="1"/>
</dbReference>
<evidence type="ECO:0000256" key="7">
    <source>
        <dbReference type="ARBA" id="ARBA00023136"/>
    </source>
</evidence>
<dbReference type="PROSITE" id="PS50928">
    <property type="entry name" value="ABC_TM1"/>
    <property type="match status" value="1"/>
</dbReference>
<feature type="transmembrane region" description="Helical" evidence="8">
    <location>
        <begin position="20"/>
        <end position="42"/>
    </location>
</feature>
<dbReference type="InterPro" id="IPR000515">
    <property type="entry name" value="MetI-like"/>
</dbReference>
<keyword evidence="4 8" id="KW-0812">Transmembrane</keyword>
<proteinExistence type="inferred from homology"/>
<evidence type="ECO:0000313" key="11">
    <source>
        <dbReference type="Proteomes" id="UP001169242"/>
    </source>
</evidence>
<feature type="transmembrane region" description="Helical" evidence="8">
    <location>
        <begin position="54"/>
        <end position="77"/>
    </location>
</feature>
<feature type="domain" description="ABC transmembrane type-1" evidence="9">
    <location>
        <begin position="18"/>
        <end position="213"/>
    </location>
</feature>
<reference evidence="10" key="1">
    <citation type="journal article" date="2023" name="Int. J. Syst. Evol. Microbiol.">
        <title>&lt;i&gt;Holtiella tumoricola&lt;/i&gt; gen. nov. sp. nov., isolated from a human clinical sample.</title>
        <authorList>
            <person name="Allen-Vercoe E."/>
            <person name="Daigneault M.C."/>
            <person name="Vancuren S.J."/>
            <person name="Cochrane K."/>
            <person name="O'Neal L.L."/>
            <person name="Sankaranarayanan K."/>
            <person name="Lawson P.A."/>
        </authorList>
    </citation>
    <scope>NUCLEOTIDE SEQUENCE</scope>
    <source>
        <strain evidence="10">CC70A</strain>
    </source>
</reference>
<dbReference type="Gene3D" id="1.10.3720.10">
    <property type="entry name" value="MetI-like"/>
    <property type="match status" value="1"/>
</dbReference>
<feature type="transmembrane region" description="Helical" evidence="8">
    <location>
        <begin position="191"/>
        <end position="209"/>
    </location>
</feature>
<sequence>MFEWGRVIEYFPTIIQKFPITLQIVLGSFVMGVTLGCILAIIRIRKVVVLDQIVTIFISYIRCTPVICQMFVVYFGAPAVLKSLGVDIAEINNIVYVLLAYGLNMAGFMGETIRAAILAVPTGQTEAGRAAGLTETQTMVHVIAPQALRIALPTFGTIFISLFQATALAYLVGVIDMIGKAVSIGAKTGHVLEGYVCCAIVFALISIVMEQIFNYINRKLDFGKSGHKITKKYRVAKKVEEVASV</sequence>